<dbReference type="AlphaFoldDB" id="R8B3F7"/>
<dbReference type="STRING" id="1318628.MARLIPOL_03870"/>
<evidence type="ECO:0000313" key="3">
    <source>
        <dbReference type="Proteomes" id="UP000016540"/>
    </source>
</evidence>
<dbReference type="Gene3D" id="2.40.160.60">
    <property type="entry name" value="Outer membrane protein transport protein (OMPP1/FadL/TodX)"/>
    <property type="match status" value="1"/>
</dbReference>
<organism evidence="2 3">
    <name type="scientific">Marinobacter lipolyticus SM19</name>
    <dbReference type="NCBI Taxonomy" id="1318628"/>
    <lineage>
        <taxon>Bacteria</taxon>
        <taxon>Pseudomonadati</taxon>
        <taxon>Pseudomonadota</taxon>
        <taxon>Gammaproteobacteria</taxon>
        <taxon>Pseudomonadales</taxon>
        <taxon>Marinobacteraceae</taxon>
        <taxon>Marinobacter</taxon>
    </lineage>
</organism>
<accession>R8B3F7</accession>
<keyword evidence="3" id="KW-1185">Reference proteome</keyword>
<dbReference type="InterPro" id="IPR032811">
    <property type="entry name" value="Put_conjugal_transfer"/>
</dbReference>
<dbReference type="HOGENOM" id="CLU_037007_1_0_6"/>
<feature type="chain" id="PRO_5004452332" evidence="1">
    <location>
        <begin position="25"/>
        <end position="421"/>
    </location>
</feature>
<dbReference type="RefSeq" id="WP_012136775.1">
    <property type="nucleotide sequence ID" value="NZ_KE007306.1"/>
</dbReference>
<dbReference type="EMBL" id="ASAD01000007">
    <property type="protein sequence ID" value="EON93140.1"/>
    <property type="molecule type" value="Genomic_DNA"/>
</dbReference>
<keyword evidence="1" id="KW-0732">Signal</keyword>
<dbReference type="Pfam" id="PF13729">
    <property type="entry name" value="TraF_2"/>
    <property type="match status" value="1"/>
</dbReference>
<dbReference type="eggNOG" id="ENOG502Z8UB">
    <property type="taxonomic scope" value="Bacteria"/>
</dbReference>
<feature type="signal peptide" evidence="1">
    <location>
        <begin position="1"/>
        <end position="24"/>
    </location>
</feature>
<protein>
    <submittedName>
        <fullName evidence="2">Conjugative transfer protein</fullName>
    </submittedName>
</protein>
<dbReference type="SUPFAM" id="SSF56935">
    <property type="entry name" value="Porins"/>
    <property type="match status" value="1"/>
</dbReference>
<sequence>MTENHLTKLAIAIGISLATTTAIASPQQPMSSRSFAMGGTGVAVAHPASAGLSNPAMLAADQHNWSDDFGLILPSVNARFADEEETIDQIDDIQDTIDDFQELNRVSESDEARRIAGDLRRQLNEFDEDTVRVDAGLTIAAAIPTDEYSIGFFTTGNLRTTVRGELDDQDDAFLRELETADELTLATADLDRDLQSRGSILASAVIEVGVSLARSMELSDGNTLQIGFSPKYVQLRTFQYTERVSGFDDDDFDSSESETTKSGLNFDLGMAYTFGDDNEWTTGAVVKNVIPMDLESAASRPELGEKKRKLKLHPMVTAGIAHRGDFHVLTAELDLTEKEAFGYEDDTQWLALGAEFDVLRYAQLRAGVRQNLASNDDNEGIEEETQFTAGIGLSPFGARLDIGALFSDADLGAAIELGVAF</sequence>
<name>R8B3F7_9GAMM</name>
<dbReference type="Proteomes" id="UP000016540">
    <property type="component" value="Unassembled WGS sequence"/>
</dbReference>
<reference evidence="2 3" key="1">
    <citation type="journal article" date="2013" name="Genome Announc.">
        <title>Draft Genome Sequence of the Moderately Halophilic Bacterium Marinobacter lipolyticus Strain SM19.</title>
        <authorList>
            <person name="Papke R.T."/>
            <person name="de la Haba R.R."/>
            <person name="Infante-Dominguez C."/>
            <person name="Perez D."/>
            <person name="Sanchez-Porro C."/>
            <person name="Lapierre P."/>
            <person name="Ventosa A."/>
        </authorList>
    </citation>
    <scope>NUCLEOTIDE SEQUENCE [LARGE SCALE GENOMIC DNA]</scope>
    <source>
        <strain evidence="2 3">SM19</strain>
    </source>
</reference>
<proteinExistence type="predicted"/>
<dbReference type="OrthoDB" id="6077588at2"/>
<evidence type="ECO:0000313" key="2">
    <source>
        <dbReference type="EMBL" id="EON93140.1"/>
    </source>
</evidence>
<comment type="caution">
    <text evidence="2">The sequence shown here is derived from an EMBL/GenBank/DDBJ whole genome shotgun (WGS) entry which is preliminary data.</text>
</comment>
<evidence type="ECO:0000256" key="1">
    <source>
        <dbReference type="SAM" id="SignalP"/>
    </source>
</evidence>
<gene>
    <name evidence="2" type="ORF">MARLIPOL_03870</name>
</gene>
<dbReference type="PATRIC" id="fig|1318628.3.peg.770"/>